<reference evidence="6 7" key="1">
    <citation type="journal article" date="2019" name="PLoS ONE">
        <title>Genomic analyses reveal an absence of contemporary introgressive admixture between fin whales and blue whales, despite known hybrids.</title>
        <authorList>
            <person name="Westbury M.V."/>
            <person name="Petersen B."/>
            <person name="Lorenzen E.D."/>
        </authorList>
    </citation>
    <scope>NUCLEOTIDE SEQUENCE [LARGE SCALE GENOMIC DNA]</scope>
    <source>
        <strain evidence="6">FinWhale-01</strain>
    </source>
</reference>
<dbReference type="EMBL" id="SGJD01000883">
    <property type="protein sequence ID" value="KAB0403036.1"/>
    <property type="molecule type" value="Genomic_DNA"/>
</dbReference>
<evidence type="ECO:0000256" key="3">
    <source>
        <dbReference type="ARBA" id="ARBA00047045"/>
    </source>
</evidence>
<keyword evidence="7" id="KW-1185">Reference proteome</keyword>
<dbReference type="PANTHER" id="PTHR11431:SF47">
    <property type="entry name" value="FERRITIN LIGHT CHAIN"/>
    <property type="match status" value="1"/>
</dbReference>
<evidence type="ECO:0000313" key="6">
    <source>
        <dbReference type="EMBL" id="KAB0403036.1"/>
    </source>
</evidence>
<dbReference type="AlphaFoldDB" id="A0A6A1Q9R7"/>
<dbReference type="Gene3D" id="1.20.1260.10">
    <property type="match status" value="1"/>
</dbReference>
<gene>
    <name evidence="6" type="ORF">E2I00_011933</name>
</gene>
<dbReference type="Proteomes" id="UP000437017">
    <property type="component" value="Unassembled WGS sequence"/>
</dbReference>
<evidence type="ECO:0000256" key="1">
    <source>
        <dbReference type="ARBA" id="ARBA00044942"/>
    </source>
</evidence>
<accession>A0A6A1Q9R7</accession>
<comment type="similarity">
    <text evidence="4">Belongs to the ferritin family.</text>
</comment>
<dbReference type="InterPro" id="IPR009078">
    <property type="entry name" value="Ferritin-like_SF"/>
</dbReference>
<dbReference type="InterPro" id="IPR001519">
    <property type="entry name" value="Ferritin"/>
</dbReference>
<comment type="function">
    <text evidence="2">Stores iron in a soluble, non-toxic, readily available form. Important for iron homeostasis. Iron is taken up in the ferrous form and deposited as ferric hydroxides after oxidation. Also plays a role in delivery of iron to cells. Mediates iron uptake in capsule cells of the developing kidney. Delivery to lysosomes by the cargo receptor NCOA4 for autophagic degradation and release or iron.</text>
</comment>
<evidence type="ECO:0000256" key="4">
    <source>
        <dbReference type="RuleBase" id="RU361145"/>
    </source>
</evidence>
<evidence type="ECO:0000313" key="7">
    <source>
        <dbReference type="Proteomes" id="UP000437017"/>
    </source>
</evidence>
<dbReference type="PANTHER" id="PTHR11431">
    <property type="entry name" value="FERRITIN"/>
    <property type="match status" value="1"/>
</dbReference>
<dbReference type="OrthoDB" id="186462at2759"/>
<comment type="subunit">
    <text evidence="3">Oligomer of 24 subunits. There are two types of subunits: L (light) chain and H (heavy) chain. The major chain can be light or heavy, depending on the species and tissue type. The functional molecule forms a roughly spherical shell with a diameter of 12 nm and contains a central cavity into which the insoluble mineral iron core is deposited. Interacts with NCOA4.</text>
</comment>
<proteinExistence type="inferred from homology"/>
<evidence type="ECO:0000259" key="5">
    <source>
        <dbReference type="PROSITE" id="PS50905"/>
    </source>
</evidence>
<dbReference type="GO" id="GO:0006879">
    <property type="term" value="P:intracellular iron ion homeostasis"/>
    <property type="evidence" value="ECO:0007669"/>
    <property type="project" value="UniProtKB-KW"/>
</dbReference>
<dbReference type="SUPFAM" id="SSF47240">
    <property type="entry name" value="Ferritin-like"/>
    <property type="match status" value="1"/>
</dbReference>
<dbReference type="PROSITE" id="PS50905">
    <property type="entry name" value="FERRITIN_LIKE"/>
    <property type="match status" value="1"/>
</dbReference>
<dbReference type="GO" id="GO:0044754">
    <property type="term" value="C:autolysosome"/>
    <property type="evidence" value="ECO:0007669"/>
    <property type="project" value="UniProtKB-SubCell"/>
</dbReference>
<dbReference type="GO" id="GO:0006826">
    <property type="term" value="P:iron ion transport"/>
    <property type="evidence" value="ECO:0007669"/>
    <property type="project" value="InterPro"/>
</dbReference>
<comment type="caution">
    <text evidence="6">The sequence shown here is derived from an EMBL/GenBank/DDBJ whole genome shotgun (WGS) entry which is preliminary data.</text>
</comment>
<name>A0A6A1Q9R7_BALPH</name>
<dbReference type="GO" id="GO:0008198">
    <property type="term" value="F:ferrous iron binding"/>
    <property type="evidence" value="ECO:0007669"/>
    <property type="project" value="TreeGrafter"/>
</dbReference>
<organism evidence="6 7">
    <name type="scientific">Balaenoptera physalus</name>
    <name type="common">Fin whale</name>
    <name type="synonym">Balaena physalus</name>
    <dbReference type="NCBI Taxonomy" id="9770"/>
    <lineage>
        <taxon>Eukaryota</taxon>
        <taxon>Metazoa</taxon>
        <taxon>Chordata</taxon>
        <taxon>Craniata</taxon>
        <taxon>Vertebrata</taxon>
        <taxon>Euteleostomi</taxon>
        <taxon>Mammalia</taxon>
        <taxon>Eutheria</taxon>
        <taxon>Laurasiatheria</taxon>
        <taxon>Artiodactyla</taxon>
        <taxon>Whippomorpha</taxon>
        <taxon>Cetacea</taxon>
        <taxon>Mysticeti</taxon>
        <taxon>Balaenopteridae</taxon>
        <taxon>Balaenoptera</taxon>
    </lineage>
</organism>
<keyword evidence="4" id="KW-0408">Iron</keyword>
<feature type="domain" description="Ferritin-like diiron" evidence="5">
    <location>
        <begin position="7"/>
        <end position="85"/>
    </location>
</feature>
<dbReference type="GO" id="GO:0008199">
    <property type="term" value="F:ferric iron binding"/>
    <property type="evidence" value="ECO:0007669"/>
    <property type="project" value="InterPro"/>
</dbReference>
<sequence length="85" mass="9597">MSSQIRQNFSPGVEAAVHRLANVPLRAFYTYLSLGFCFDRDNVALEGMGHFFHGLTQEKHEGAERLLKMQNQCGCHALFQDGQKP</sequence>
<dbReference type="InterPro" id="IPR009040">
    <property type="entry name" value="Ferritin-like_diiron"/>
</dbReference>
<protein>
    <recommendedName>
        <fullName evidence="4">Ferritin</fullName>
    </recommendedName>
</protein>
<keyword evidence="4" id="KW-0409">Iron storage</keyword>
<evidence type="ECO:0000256" key="2">
    <source>
        <dbReference type="ARBA" id="ARBA00045578"/>
    </source>
</evidence>
<dbReference type="InterPro" id="IPR012347">
    <property type="entry name" value="Ferritin-like"/>
</dbReference>
<keyword evidence="4" id="KW-0479">Metal-binding</keyword>
<comment type="subcellular location">
    <subcellularLocation>
        <location evidence="1">Autolysosome</location>
    </subcellularLocation>
</comment>